<evidence type="ECO:0000256" key="16">
    <source>
        <dbReference type="ARBA" id="ARBA00023136"/>
    </source>
</evidence>
<feature type="binding site" evidence="21">
    <location>
        <position position="415"/>
    </location>
    <ligand>
        <name>Mg(2+)</name>
        <dbReference type="ChEBI" id="CHEBI:18420"/>
    </ligand>
</feature>
<dbReference type="InterPro" id="IPR006539">
    <property type="entry name" value="P-type_ATPase_IV"/>
</dbReference>
<evidence type="ECO:0000256" key="3">
    <source>
        <dbReference type="ARBA" id="ARBA00004236"/>
    </source>
</evidence>
<feature type="binding site" evidence="20">
    <location>
        <position position="695"/>
    </location>
    <ligand>
        <name>ATP</name>
        <dbReference type="ChEBI" id="CHEBI:30616"/>
    </ligand>
</feature>
<feature type="transmembrane region" description="Helical" evidence="22">
    <location>
        <begin position="344"/>
        <end position="366"/>
    </location>
</feature>
<feature type="transmembrane region" description="Helical" evidence="22">
    <location>
        <begin position="902"/>
        <end position="922"/>
    </location>
</feature>
<dbReference type="SUPFAM" id="SSF56784">
    <property type="entry name" value="HAD-like"/>
    <property type="match status" value="1"/>
</dbReference>
<dbReference type="PANTHER" id="PTHR24092">
    <property type="entry name" value="PROBABLE PHOSPHOLIPID-TRANSPORTING ATPASE"/>
    <property type="match status" value="1"/>
</dbReference>
<dbReference type="PANTHER" id="PTHR24092:SF150">
    <property type="entry name" value="PHOSPHOLIPID-TRANSPORTING ATPASE"/>
    <property type="match status" value="1"/>
</dbReference>
<dbReference type="Gene3D" id="3.40.1110.10">
    <property type="entry name" value="Calcium-transporting ATPase, cytoplasmic domain N"/>
    <property type="match status" value="1"/>
</dbReference>
<feature type="domain" description="P-type ATPase N-terminal" evidence="24">
    <location>
        <begin position="39"/>
        <end position="104"/>
    </location>
</feature>
<feature type="binding site" evidence="20">
    <location>
        <position position="417"/>
    </location>
    <ligand>
        <name>ATP</name>
        <dbReference type="ChEBI" id="CHEBI:30616"/>
    </ligand>
</feature>
<accession>A0A0L0G5X1</accession>
<dbReference type="OrthoDB" id="377733at2759"/>
<evidence type="ECO:0000259" key="25">
    <source>
        <dbReference type="Pfam" id="PF16212"/>
    </source>
</evidence>
<dbReference type="InterPro" id="IPR036412">
    <property type="entry name" value="HAD-like_sf"/>
</dbReference>
<dbReference type="Pfam" id="PF00122">
    <property type="entry name" value="E1-E2_ATPase"/>
    <property type="match status" value="1"/>
</dbReference>
<evidence type="ECO:0000256" key="9">
    <source>
        <dbReference type="ARBA" id="ARBA00022723"/>
    </source>
</evidence>
<keyword evidence="7" id="KW-0597">Phosphoprotein</keyword>
<feature type="binding site" evidence="20">
    <location>
        <position position="615"/>
    </location>
    <ligand>
        <name>ATP</name>
        <dbReference type="ChEBI" id="CHEBI:30616"/>
    </ligand>
</feature>
<feature type="domain" description="P-type ATPase C-terminal" evidence="25">
    <location>
        <begin position="838"/>
        <end position="1092"/>
    </location>
</feature>
<feature type="binding site" evidence="20">
    <location>
        <position position="816"/>
    </location>
    <ligand>
        <name>ATP</name>
        <dbReference type="ChEBI" id="CHEBI:30616"/>
    </ligand>
</feature>
<gene>
    <name evidence="26" type="ORF">SARC_03353</name>
</gene>
<dbReference type="Proteomes" id="UP000054560">
    <property type="component" value="Unassembled WGS sequence"/>
</dbReference>
<keyword evidence="15" id="KW-0333">Golgi apparatus</keyword>
<evidence type="ECO:0000256" key="14">
    <source>
        <dbReference type="ARBA" id="ARBA00022989"/>
    </source>
</evidence>
<evidence type="ECO:0000256" key="15">
    <source>
        <dbReference type="ARBA" id="ARBA00023034"/>
    </source>
</evidence>
<keyword evidence="6" id="KW-1003">Cell membrane</keyword>
<feature type="transmembrane region" description="Helical" evidence="22">
    <location>
        <begin position="1058"/>
        <end position="1075"/>
    </location>
</feature>
<dbReference type="PROSITE" id="PS00154">
    <property type="entry name" value="ATPASE_E1_E2"/>
    <property type="match status" value="1"/>
</dbReference>
<keyword evidence="14 22" id="KW-1133">Transmembrane helix</keyword>
<dbReference type="InterPro" id="IPR023299">
    <property type="entry name" value="ATPase_P-typ_cyto_dom_N"/>
</dbReference>
<dbReference type="Pfam" id="PF16212">
    <property type="entry name" value="PhoLip_ATPase_C"/>
    <property type="match status" value="1"/>
</dbReference>
<evidence type="ECO:0000256" key="18">
    <source>
        <dbReference type="ARBA" id="ARBA00051303"/>
    </source>
</evidence>
<dbReference type="SUPFAM" id="SSF81653">
    <property type="entry name" value="Calcium ATPase, transduction domain A"/>
    <property type="match status" value="1"/>
</dbReference>
<evidence type="ECO:0000313" key="26">
    <source>
        <dbReference type="EMBL" id="KNC84425.1"/>
    </source>
</evidence>
<keyword evidence="9 21" id="KW-0479">Metal-binding</keyword>
<feature type="binding site" evidence="20">
    <location>
        <position position="582"/>
    </location>
    <ligand>
        <name>ATP</name>
        <dbReference type="ChEBI" id="CHEBI:30616"/>
    </ligand>
</feature>
<dbReference type="InterPro" id="IPR032630">
    <property type="entry name" value="P_typ_ATPase_c"/>
</dbReference>
<feature type="active site" description="4-aspartylphosphate intermediate" evidence="19">
    <location>
        <position position="415"/>
    </location>
</feature>
<dbReference type="Gene3D" id="2.70.150.10">
    <property type="entry name" value="Calcium-transporting ATPase, cytoplasmic transduction domain A"/>
    <property type="match status" value="1"/>
</dbReference>
<dbReference type="GO" id="GO:0090556">
    <property type="term" value="F:phosphatidylserine floppase activity"/>
    <property type="evidence" value="ECO:0007669"/>
    <property type="project" value="RHEA"/>
</dbReference>
<keyword evidence="11 20" id="KW-0067">ATP-binding</keyword>
<protein>
    <recommendedName>
        <fullName evidence="22">Phospholipid-transporting ATPase</fullName>
        <ecNumber evidence="22">7.6.2.1</ecNumber>
    </recommendedName>
</protein>
<keyword evidence="8 22" id="KW-0812">Transmembrane</keyword>
<feature type="transmembrane region" description="Helical" evidence="22">
    <location>
        <begin position="303"/>
        <end position="324"/>
    </location>
</feature>
<dbReference type="InterPro" id="IPR008250">
    <property type="entry name" value="ATPase_P-typ_transduc_dom_A_sf"/>
</dbReference>
<evidence type="ECO:0000256" key="21">
    <source>
        <dbReference type="PIRSR" id="PIRSR606539-3"/>
    </source>
</evidence>
<dbReference type="GO" id="GO:0000287">
    <property type="term" value="F:magnesium ion binding"/>
    <property type="evidence" value="ECO:0007669"/>
    <property type="project" value="UniProtKB-UniRule"/>
</dbReference>
<evidence type="ECO:0000313" key="27">
    <source>
        <dbReference type="Proteomes" id="UP000054560"/>
    </source>
</evidence>
<dbReference type="InterPro" id="IPR023214">
    <property type="entry name" value="HAD_sf"/>
</dbReference>
<dbReference type="STRING" id="667725.A0A0L0G5X1"/>
<dbReference type="InterPro" id="IPR032631">
    <property type="entry name" value="P-type_ATPase_N"/>
</dbReference>
<feature type="binding site" evidence="20">
    <location>
        <position position="518"/>
    </location>
    <ligand>
        <name>ATP</name>
        <dbReference type="ChEBI" id="CHEBI:30616"/>
    </ligand>
</feature>
<dbReference type="SFLD" id="SFLDF00027">
    <property type="entry name" value="p-type_atpase"/>
    <property type="match status" value="1"/>
</dbReference>
<evidence type="ECO:0000256" key="11">
    <source>
        <dbReference type="ARBA" id="ARBA00022840"/>
    </source>
</evidence>
<dbReference type="FunFam" id="3.40.50.1000:FF:000001">
    <property type="entry name" value="Phospholipid-transporting ATPase IC"/>
    <property type="match status" value="1"/>
</dbReference>
<dbReference type="InterPro" id="IPR059000">
    <property type="entry name" value="ATPase_P-type_domA"/>
</dbReference>
<comment type="catalytic activity">
    <reaction evidence="18">
        <text>a 1,2-diacyl-sn-glycero-3-phospho-L-serine(out) + ATP + H2O = a 1,2-diacyl-sn-glycero-3-phospho-L-serine(in) + ADP + phosphate + H(+)</text>
        <dbReference type="Rhea" id="RHEA:38567"/>
        <dbReference type="ChEBI" id="CHEBI:15377"/>
        <dbReference type="ChEBI" id="CHEBI:15378"/>
        <dbReference type="ChEBI" id="CHEBI:30616"/>
        <dbReference type="ChEBI" id="CHEBI:43474"/>
        <dbReference type="ChEBI" id="CHEBI:57262"/>
        <dbReference type="ChEBI" id="CHEBI:456216"/>
    </reaction>
    <physiologicalReaction direction="left-to-right" evidence="18">
        <dbReference type="Rhea" id="RHEA:38568"/>
    </physiologicalReaction>
</comment>
<feature type="transmembrane region" description="Helical" evidence="22">
    <location>
        <begin position="960"/>
        <end position="980"/>
    </location>
</feature>
<dbReference type="PRINTS" id="PR00119">
    <property type="entry name" value="CATATPASE"/>
</dbReference>
<dbReference type="GO" id="GO:0045332">
    <property type="term" value="P:phospholipid translocation"/>
    <property type="evidence" value="ECO:0007669"/>
    <property type="project" value="TreeGrafter"/>
</dbReference>
<evidence type="ECO:0000256" key="10">
    <source>
        <dbReference type="ARBA" id="ARBA00022741"/>
    </source>
</evidence>
<sequence length="1186" mass="133425">MSSELACSKADPMSRPDMANTVPKQHVDMDVASDVRTLFINDSIANEGEVFCTNYVTTAKYTWWSFLPIFLYEQFSRYANMFFLFIAVIQQIPGVSPTGRWTTIIPLTIVLTATGIKEILEDMKRHRSDREVNDRLVRVLRQGTFQTIRWTEVQVGDIVRVVHDQYFPADLVLLSSSEPMGICYVETANLDGETNLKIKQAVGITEFVKTPGDARFLRGVVMCEKPNNRLYNFEGLITLHSEGEEKKMAIGPDQVLLRGAQLRNTPWVYGIAVFTGNDTKLMQNQTKAPLKRTQLERITNRQILILFFILLALSLLSAIGAVVWRGANKDTHWYLGYEGSSMDNFALVFLTFVILYNNLIPISLYITLEIVKYIQALVFINNDLDMYHEPSDTPAITRTSNLNEELGQVQYIFSDKTGTLTRNIMEMRKLSVGCVQYGATTGEPAPAGVSRKHCDEDGNLIGEGFHDPSLLDNLTTGHNTAAVIRQFLTLLAVCHTVIPEPSKTDPDEIFYQAQSPDEGALVGAVKQLGFSFNVRTPKSVIINVLGQDETYEVLAVLEFNSARKRMSVIVRTPSGSIMLLCKGADTVIYERLADDNPFAEGTLQDLEEFAVIGLRTLCLAVAELTEEQYQAWAAKYEQAQQSLTDRDGMIDACCEEIETGLFLLGATAIEDKLQDKVPETIANLLEAGIKVWMLTGDKQETAINIGYSCRLLTDDMNVMVCNEPDKESVAGWLSNTVEELRKVPDKESAGLALVIDGASLTHALSEELRGDLLEVSLVCKAVICCRVSPLQKAEVVNLVKNRCSAITLAIGDGANDVSMIQAAHVGIGISGQEGLQAARSADYAIAQFMFLQRLLLVHGNWSYRRCSKLVLYSFYKNIILYIVQIWFQFLNGFSGQTLFDNWMVALYNVMFTILPPLCLGVFDRHVKAETLMKIPQLYRSGINSEFFNTRVFWQWTLNSVYHSAVVFWICFAAYTMAAVLSNGQVVGQWVIGTTIYTAIFLTATLKICLIMDAWTKWTHVSVWGSILIYFLFLFVYCVIWPGMGYDIAQPVYMIELKMYGSAVFWFTILIAPLMANSRDYIWKAFHRFYNPEDYHIIQEMERLQKDPMLMKSAFSFKKVMRKIQGVTTYVSRGFAFSQEEKHGHAQAVPTVTRQQSQDGHVAATQTVGQAELIRQYDTREDKPDGI</sequence>
<comment type="similarity">
    <text evidence="5 22">Belongs to the cation transport ATPase (P-type) (TC 3.A.3) family. Type IV subfamily.</text>
</comment>
<evidence type="ECO:0000256" key="22">
    <source>
        <dbReference type="RuleBase" id="RU362033"/>
    </source>
</evidence>
<comment type="cofactor">
    <cofactor evidence="1 21">
        <name>Mg(2+)</name>
        <dbReference type="ChEBI" id="CHEBI:18420"/>
    </cofactor>
</comment>
<dbReference type="CDD" id="cd02073">
    <property type="entry name" value="P-type_ATPase_APLT_Dnf-like"/>
    <property type="match status" value="1"/>
</dbReference>
<keyword evidence="12 21" id="KW-0460">Magnesium</keyword>
<evidence type="ECO:0000256" key="8">
    <source>
        <dbReference type="ARBA" id="ARBA00022692"/>
    </source>
</evidence>
<dbReference type="SFLD" id="SFLDS00003">
    <property type="entry name" value="Haloacid_Dehalogenase"/>
    <property type="match status" value="1"/>
</dbReference>
<dbReference type="SUPFAM" id="SSF81660">
    <property type="entry name" value="Metal cation-transporting ATPase, ATP-binding domain N"/>
    <property type="match status" value="1"/>
</dbReference>
<evidence type="ECO:0000256" key="6">
    <source>
        <dbReference type="ARBA" id="ARBA00022475"/>
    </source>
</evidence>
<dbReference type="InterPro" id="IPR018303">
    <property type="entry name" value="ATPase_P-typ_P_site"/>
</dbReference>
<dbReference type="NCBIfam" id="TIGR01652">
    <property type="entry name" value="ATPase-Plipid"/>
    <property type="match status" value="1"/>
</dbReference>
<evidence type="ECO:0000256" key="19">
    <source>
        <dbReference type="PIRSR" id="PIRSR606539-1"/>
    </source>
</evidence>
<dbReference type="InterPro" id="IPR044492">
    <property type="entry name" value="P_typ_ATPase_HD_dom"/>
</dbReference>
<feature type="binding site" evidence="21">
    <location>
        <position position="812"/>
    </location>
    <ligand>
        <name>Mg(2+)</name>
        <dbReference type="ChEBI" id="CHEBI:18420"/>
    </ligand>
</feature>
<feature type="binding site" evidence="20">
    <location>
        <position position="696"/>
    </location>
    <ligand>
        <name>ATP</name>
        <dbReference type="ChEBI" id="CHEBI:30616"/>
    </ligand>
</feature>
<keyword evidence="16 22" id="KW-0472">Membrane</keyword>
<evidence type="ECO:0000256" key="5">
    <source>
        <dbReference type="ARBA" id="ARBA00008109"/>
    </source>
</evidence>
<feature type="transmembrane region" description="Helical" evidence="22">
    <location>
        <begin position="869"/>
        <end position="890"/>
    </location>
</feature>
<organism evidence="26 27">
    <name type="scientific">Sphaeroforma arctica JP610</name>
    <dbReference type="NCBI Taxonomy" id="667725"/>
    <lineage>
        <taxon>Eukaryota</taxon>
        <taxon>Ichthyosporea</taxon>
        <taxon>Ichthyophonida</taxon>
        <taxon>Sphaeroforma</taxon>
    </lineage>
</organism>
<evidence type="ECO:0000256" key="7">
    <source>
        <dbReference type="ARBA" id="ARBA00022553"/>
    </source>
</evidence>
<evidence type="ECO:0000256" key="13">
    <source>
        <dbReference type="ARBA" id="ARBA00022967"/>
    </source>
</evidence>
<dbReference type="Pfam" id="PF16209">
    <property type="entry name" value="PhoLip_ATPase_N"/>
    <property type="match status" value="1"/>
</dbReference>
<dbReference type="InterPro" id="IPR023298">
    <property type="entry name" value="ATPase_P-typ_TM_dom_sf"/>
</dbReference>
<comment type="subcellular location">
    <subcellularLocation>
        <location evidence="3">Cell membrane</location>
    </subcellularLocation>
    <subcellularLocation>
        <location evidence="4">Golgi apparatus</location>
    </subcellularLocation>
    <subcellularLocation>
        <location evidence="2 22">Membrane</location>
        <topology evidence="2 22">Multi-pass membrane protein</topology>
    </subcellularLocation>
</comment>
<dbReference type="SUPFAM" id="SSF81665">
    <property type="entry name" value="Calcium ATPase, transmembrane domain M"/>
    <property type="match status" value="1"/>
</dbReference>
<dbReference type="SFLD" id="SFLDG00002">
    <property type="entry name" value="C1.7:_P-type_atpase_like"/>
    <property type="match status" value="1"/>
</dbReference>
<dbReference type="GO" id="GO:0016887">
    <property type="term" value="F:ATP hydrolysis activity"/>
    <property type="evidence" value="ECO:0007669"/>
    <property type="project" value="InterPro"/>
</dbReference>
<evidence type="ECO:0000256" key="4">
    <source>
        <dbReference type="ARBA" id="ARBA00004555"/>
    </source>
</evidence>
<keyword evidence="10 20" id="KW-0547">Nucleotide-binding</keyword>
<feature type="binding site" evidence="20">
    <location>
        <position position="415"/>
    </location>
    <ligand>
        <name>ATP</name>
        <dbReference type="ChEBI" id="CHEBI:30616"/>
    </ligand>
</feature>
<feature type="binding site" evidence="20">
    <location>
        <position position="559"/>
    </location>
    <ligand>
        <name>ATP</name>
        <dbReference type="ChEBI" id="CHEBI:30616"/>
    </ligand>
</feature>
<evidence type="ECO:0000259" key="24">
    <source>
        <dbReference type="Pfam" id="PF16209"/>
    </source>
</evidence>
<dbReference type="FunFam" id="2.70.150.10:FF:000021">
    <property type="entry name" value="Phospholipid-transporting ATPase"/>
    <property type="match status" value="1"/>
</dbReference>
<dbReference type="FunFam" id="3.40.50.1000:FF:000010">
    <property type="entry name" value="Phospholipid-transporting ATPase"/>
    <property type="match status" value="1"/>
</dbReference>
<name>A0A0L0G5X1_9EUKA</name>
<comment type="catalytic activity">
    <reaction evidence="17 22">
        <text>ATP + H2O + phospholipidSide 1 = ADP + phosphate + phospholipidSide 2.</text>
        <dbReference type="EC" id="7.6.2.1"/>
    </reaction>
</comment>
<feature type="binding site" evidence="21">
    <location>
        <position position="816"/>
    </location>
    <ligand>
        <name>Mg(2+)</name>
        <dbReference type="ChEBI" id="CHEBI:18420"/>
    </ligand>
</feature>
<dbReference type="NCBIfam" id="TIGR01494">
    <property type="entry name" value="ATPase_P-type"/>
    <property type="match status" value="2"/>
</dbReference>
<evidence type="ECO:0000256" key="17">
    <source>
        <dbReference type="ARBA" id="ARBA00034036"/>
    </source>
</evidence>
<evidence type="ECO:0000256" key="1">
    <source>
        <dbReference type="ARBA" id="ARBA00001946"/>
    </source>
</evidence>
<dbReference type="GO" id="GO:0005886">
    <property type="term" value="C:plasma membrane"/>
    <property type="evidence" value="ECO:0007669"/>
    <property type="project" value="UniProtKB-SubCell"/>
</dbReference>
<evidence type="ECO:0000256" key="12">
    <source>
        <dbReference type="ARBA" id="ARBA00022842"/>
    </source>
</evidence>
<dbReference type="InterPro" id="IPR001757">
    <property type="entry name" value="P_typ_ATPase"/>
</dbReference>
<dbReference type="EMBL" id="KQ241765">
    <property type="protein sequence ID" value="KNC84425.1"/>
    <property type="molecule type" value="Genomic_DNA"/>
</dbReference>
<proteinExistence type="inferred from homology"/>
<feature type="binding site" evidence="21">
    <location>
        <position position="417"/>
    </location>
    <ligand>
        <name>Mg(2+)</name>
        <dbReference type="ChEBI" id="CHEBI:18420"/>
    </ligand>
</feature>
<keyword evidence="13 22" id="KW-1278">Translocase</keyword>
<dbReference type="EC" id="7.6.2.1" evidence="22"/>
<dbReference type="GO" id="GO:0005802">
    <property type="term" value="C:trans-Golgi network"/>
    <property type="evidence" value="ECO:0007669"/>
    <property type="project" value="TreeGrafter"/>
</dbReference>
<feature type="binding site" evidence="20">
    <location>
        <position position="815"/>
    </location>
    <ligand>
        <name>ATP</name>
        <dbReference type="ChEBI" id="CHEBI:30616"/>
    </ligand>
</feature>
<dbReference type="eggNOG" id="KOG0206">
    <property type="taxonomic scope" value="Eukaryota"/>
</dbReference>
<reference evidence="26 27" key="1">
    <citation type="submission" date="2011-02" db="EMBL/GenBank/DDBJ databases">
        <title>The Genome Sequence of Sphaeroforma arctica JP610.</title>
        <authorList>
            <consortium name="The Broad Institute Genome Sequencing Platform"/>
            <person name="Russ C."/>
            <person name="Cuomo C."/>
            <person name="Young S.K."/>
            <person name="Zeng Q."/>
            <person name="Gargeya S."/>
            <person name="Alvarado L."/>
            <person name="Berlin A."/>
            <person name="Chapman S.B."/>
            <person name="Chen Z."/>
            <person name="Freedman E."/>
            <person name="Gellesch M."/>
            <person name="Goldberg J."/>
            <person name="Griggs A."/>
            <person name="Gujja S."/>
            <person name="Heilman E."/>
            <person name="Heiman D."/>
            <person name="Howarth C."/>
            <person name="Mehta T."/>
            <person name="Neiman D."/>
            <person name="Pearson M."/>
            <person name="Roberts A."/>
            <person name="Saif S."/>
            <person name="Shea T."/>
            <person name="Shenoy N."/>
            <person name="Sisk P."/>
            <person name="Stolte C."/>
            <person name="Sykes S."/>
            <person name="White J."/>
            <person name="Yandava C."/>
            <person name="Burger G."/>
            <person name="Gray M.W."/>
            <person name="Holland P.W.H."/>
            <person name="King N."/>
            <person name="Lang F.B.F."/>
            <person name="Roger A.J."/>
            <person name="Ruiz-Trillo I."/>
            <person name="Haas B."/>
            <person name="Nusbaum C."/>
            <person name="Birren B."/>
        </authorList>
    </citation>
    <scope>NUCLEOTIDE SEQUENCE [LARGE SCALE GENOMIC DNA]</scope>
    <source>
        <strain evidence="26 27">JP610</strain>
    </source>
</reference>
<feature type="transmembrane region" description="Helical" evidence="22">
    <location>
        <begin position="986"/>
        <end position="1008"/>
    </location>
</feature>
<feature type="binding site" evidence="20">
    <location>
        <position position="416"/>
    </location>
    <ligand>
        <name>ATP</name>
        <dbReference type="ChEBI" id="CHEBI:30616"/>
    </ligand>
</feature>
<dbReference type="Pfam" id="PF13246">
    <property type="entry name" value="Cation_ATPase"/>
    <property type="match status" value="1"/>
</dbReference>
<dbReference type="RefSeq" id="XP_014158327.1">
    <property type="nucleotide sequence ID" value="XM_014302852.1"/>
</dbReference>
<feature type="transmembrane region" description="Helical" evidence="22">
    <location>
        <begin position="1020"/>
        <end position="1043"/>
    </location>
</feature>
<evidence type="ECO:0000256" key="20">
    <source>
        <dbReference type="PIRSR" id="PIRSR606539-2"/>
    </source>
</evidence>
<dbReference type="Gene3D" id="3.40.50.1000">
    <property type="entry name" value="HAD superfamily/HAD-like"/>
    <property type="match status" value="1"/>
</dbReference>
<feature type="binding site" evidence="20">
    <location>
        <position position="792"/>
    </location>
    <ligand>
        <name>ATP</name>
        <dbReference type="ChEBI" id="CHEBI:30616"/>
    </ligand>
</feature>
<dbReference type="AlphaFoldDB" id="A0A0L0G5X1"/>
<dbReference type="FunFam" id="3.40.1110.10:FF:000126">
    <property type="entry name" value="Phospholipid-transporting ATPase"/>
    <property type="match status" value="1"/>
</dbReference>
<dbReference type="GO" id="GO:0005524">
    <property type="term" value="F:ATP binding"/>
    <property type="evidence" value="ECO:0007669"/>
    <property type="project" value="UniProtKB-UniRule"/>
</dbReference>
<evidence type="ECO:0000259" key="23">
    <source>
        <dbReference type="Pfam" id="PF00122"/>
    </source>
</evidence>
<dbReference type="GeneID" id="25903857"/>
<feature type="binding site" evidence="20">
    <location>
        <position position="697"/>
    </location>
    <ligand>
        <name>ATP</name>
        <dbReference type="ChEBI" id="CHEBI:30616"/>
    </ligand>
</feature>
<evidence type="ECO:0000256" key="2">
    <source>
        <dbReference type="ARBA" id="ARBA00004141"/>
    </source>
</evidence>
<feature type="domain" description="P-type ATPase A" evidence="23">
    <location>
        <begin position="134"/>
        <end position="199"/>
    </location>
</feature>
<keyword evidence="27" id="KW-1185">Reference proteome</keyword>
<feature type="binding site" evidence="20">
    <location>
        <position position="786"/>
    </location>
    <ligand>
        <name>ATP</name>
        <dbReference type="ChEBI" id="CHEBI:30616"/>
    </ligand>
</feature>